<dbReference type="PANTHER" id="PTHR47331">
    <property type="entry name" value="PHD-TYPE DOMAIN-CONTAINING PROTEIN"/>
    <property type="match status" value="1"/>
</dbReference>
<protein>
    <recommendedName>
        <fullName evidence="4">Peptidase aspartic putative domain-containing protein</fullName>
    </recommendedName>
</protein>
<gene>
    <name evidence="2" type="ORF">NQ318_011391</name>
</gene>
<dbReference type="InterPro" id="IPR036397">
    <property type="entry name" value="RNaseH_sf"/>
</dbReference>
<dbReference type="AlphaFoldDB" id="A0AAV8YUP4"/>
<feature type="region of interest" description="Disordered" evidence="1">
    <location>
        <begin position="557"/>
        <end position="580"/>
    </location>
</feature>
<reference evidence="2" key="1">
    <citation type="journal article" date="2023" name="Insect Mol. Biol.">
        <title>Genome sequencing provides insights into the evolution of gene families encoding plant cell wall-degrading enzymes in longhorned beetles.</title>
        <authorList>
            <person name="Shin N.R."/>
            <person name="Okamura Y."/>
            <person name="Kirsch R."/>
            <person name="Pauchet Y."/>
        </authorList>
    </citation>
    <scope>NUCLEOTIDE SEQUENCE</scope>
    <source>
        <strain evidence="2">AMC_N1</strain>
    </source>
</reference>
<comment type="caution">
    <text evidence="2">The sequence shown here is derived from an EMBL/GenBank/DDBJ whole genome shotgun (WGS) entry which is preliminary data.</text>
</comment>
<keyword evidence="3" id="KW-1185">Reference proteome</keyword>
<sequence length="1200" mass="137229">MPLNERDRIEILMMIGVGDRMRTQQEVCRLFHEMHPDREPVSQSTVSRIERKYRELGHVRDAPRQGRPKINENVQQDVILSALENPHCTVRQVSRDLNIGKSSVSNIFKKVKYHPYRVRLIHELAEDDFDRRTEFCEYMMDHNNQNNGFIANILFSDEATFFLNGHVNRQNTRYWSQENPHWMQEYHTQHPQKVNVWAELQEIITVQQKSTYYGTSWSSRAGSIDLGYIGRYQADSTGFTDLEYIRRYMLWGTYEVLGTMSEQLIRQRGSIKGSLTSFTKFVEAKRAEHVLSDADVVQLRDRLLRVEDLYKQFNEVQFEIEAVIDDAKLAEQHDERANFDDAYFKITAIAKIILTKYEEKDDNMSVHSSAAAFSNVASGSSSSKGVKLPVISMPKFSGSYENWLEFRETFESLVHQNETLTPIQRYHYLRASLEGSAAQVIKSVEFTAAGYEVAWQTLCDRYNNAKLLVHNHIKSIFSLDIITKETSGKIRKLVDDLSKHLRSVEQLKQNIENWDPLLIFITASKLDPKTLVEWEKYSAEIEIPTCKSWHNTLLHQDDHEKNTSRASESNSERQEQKTTVLSSGIGKLTPSYVLLSTARVQVFDRFEKPHFARVLLDSGSQSCFITKSMCERLGLQQENANLSVFGISNARSKIEKKCDVNINSLHSDFHANITCFILSEITNVYPKFSVSTRALNIPPDLNLADPEFDKSGPIDILIGAELFWILLKSNKKTCGKNNPILQETELGWIISGLVGKRAHKQKTSCNLNTNEELNNILSKFWEIEEGNLTKLANECEENQSDIASIIRHDFYVDDMLTGAETIEHAQYICREVSRVLKSGCFELRKWCSNDPLVLQNIGETNLSFGILELGADESTKTLGLHWSCKNDKLLYNVEKIFNDQKCTKRTILSLTAKIFDPLGLLGPVIVIAKILLQSLWIEKLSWDEVLPFSILAKWTKFTNELSKLNELSVNRQVVCEGATKIELHGFADSSERAYGACLYIRSIDDKGNVHVNLLCAKSKVAPVKTLSIPRLELCAALLLARLTDKIINSMTITFERCVFWLDSAIALAWIQTSPNILKTFIANRVTEIQTLTKTYEWRYTPSHDNPADYLSRGLYPSQIINTVAWWHGPDWLKLSVYEWPALEHKVDDLPEIKSTVLAAGPDAILAKFLYPEKAIRGHSTRVLNLLTDEAQHPAIKCLLD</sequence>
<dbReference type="GO" id="GO:0003676">
    <property type="term" value="F:nucleic acid binding"/>
    <property type="evidence" value="ECO:0007669"/>
    <property type="project" value="InterPro"/>
</dbReference>
<dbReference type="PANTHER" id="PTHR47331:SF4">
    <property type="entry name" value="PEPTIDASE S1 DOMAIN-CONTAINING PROTEIN"/>
    <property type="match status" value="1"/>
</dbReference>
<dbReference type="EMBL" id="JAPWTK010000045">
    <property type="protein sequence ID" value="KAJ8954698.1"/>
    <property type="molecule type" value="Genomic_DNA"/>
</dbReference>
<dbReference type="Gene3D" id="3.30.420.10">
    <property type="entry name" value="Ribonuclease H-like superfamily/Ribonuclease H"/>
    <property type="match status" value="1"/>
</dbReference>
<dbReference type="SUPFAM" id="SSF56672">
    <property type="entry name" value="DNA/RNA polymerases"/>
    <property type="match status" value="1"/>
</dbReference>
<dbReference type="Pfam" id="PF03564">
    <property type="entry name" value="DUF1759"/>
    <property type="match status" value="1"/>
</dbReference>
<evidence type="ECO:0008006" key="4">
    <source>
        <dbReference type="Google" id="ProtNLM"/>
    </source>
</evidence>
<evidence type="ECO:0000313" key="3">
    <source>
        <dbReference type="Proteomes" id="UP001162162"/>
    </source>
</evidence>
<dbReference type="GO" id="GO:0071897">
    <property type="term" value="P:DNA biosynthetic process"/>
    <property type="evidence" value="ECO:0007669"/>
    <property type="project" value="UniProtKB-ARBA"/>
</dbReference>
<name>A0AAV8YUP4_9CUCU</name>
<dbReference type="Pfam" id="PF05380">
    <property type="entry name" value="Peptidase_A17"/>
    <property type="match status" value="1"/>
</dbReference>
<evidence type="ECO:0000313" key="2">
    <source>
        <dbReference type="EMBL" id="KAJ8954698.1"/>
    </source>
</evidence>
<dbReference type="InterPro" id="IPR008042">
    <property type="entry name" value="Retrotrans_Pao"/>
</dbReference>
<proteinExistence type="predicted"/>
<dbReference type="Proteomes" id="UP001162162">
    <property type="component" value="Unassembled WGS sequence"/>
</dbReference>
<dbReference type="InterPro" id="IPR043502">
    <property type="entry name" value="DNA/RNA_pol_sf"/>
</dbReference>
<accession>A0AAV8YUP4</accession>
<evidence type="ECO:0000256" key="1">
    <source>
        <dbReference type="SAM" id="MobiDB-lite"/>
    </source>
</evidence>
<organism evidence="2 3">
    <name type="scientific">Aromia moschata</name>
    <dbReference type="NCBI Taxonomy" id="1265417"/>
    <lineage>
        <taxon>Eukaryota</taxon>
        <taxon>Metazoa</taxon>
        <taxon>Ecdysozoa</taxon>
        <taxon>Arthropoda</taxon>
        <taxon>Hexapoda</taxon>
        <taxon>Insecta</taxon>
        <taxon>Pterygota</taxon>
        <taxon>Neoptera</taxon>
        <taxon>Endopterygota</taxon>
        <taxon>Coleoptera</taxon>
        <taxon>Polyphaga</taxon>
        <taxon>Cucujiformia</taxon>
        <taxon>Chrysomeloidea</taxon>
        <taxon>Cerambycidae</taxon>
        <taxon>Cerambycinae</taxon>
        <taxon>Callichromatini</taxon>
        <taxon>Aromia</taxon>
    </lineage>
</organism>
<dbReference type="InterPro" id="IPR005312">
    <property type="entry name" value="DUF1759"/>
</dbReference>